<dbReference type="PANTHER" id="PTHR10582">
    <property type="entry name" value="TRANSIENT RECEPTOR POTENTIAL ION CHANNEL PROTEIN"/>
    <property type="match status" value="1"/>
</dbReference>
<evidence type="ECO:0000313" key="9">
    <source>
        <dbReference type="WBParaSite" id="PgR001X_g018_t01"/>
    </source>
</evidence>
<evidence type="ECO:0000256" key="1">
    <source>
        <dbReference type="ARBA" id="ARBA00022723"/>
    </source>
</evidence>
<feature type="transmembrane region" description="Helical" evidence="6">
    <location>
        <begin position="237"/>
        <end position="260"/>
    </location>
</feature>
<feature type="region of interest" description="Disordered" evidence="5">
    <location>
        <begin position="457"/>
        <end position="489"/>
    </location>
</feature>
<proteinExistence type="predicted"/>
<evidence type="ECO:0000313" key="8">
    <source>
        <dbReference type="Proteomes" id="UP000887569"/>
    </source>
</evidence>
<accession>A0A915A4E5</accession>
<dbReference type="GO" id="GO:0098703">
    <property type="term" value="P:calcium ion import across plasma membrane"/>
    <property type="evidence" value="ECO:0007669"/>
    <property type="project" value="TreeGrafter"/>
</dbReference>
<keyword evidence="6" id="KW-1133">Transmembrane helix</keyword>
<evidence type="ECO:0000256" key="5">
    <source>
        <dbReference type="SAM" id="MobiDB-lite"/>
    </source>
</evidence>
<evidence type="ECO:0000256" key="6">
    <source>
        <dbReference type="SAM" id="Phobius"/>
    </source>
</evidence>
<dbReference type="InterPro" id="IPR018247">
    <property type="entry name" value="EF_Hand_1_Ca_BS"/>
</dbReference>
<dbReference type="PANTHER" id="PTHR10582:SF28">
    <property type="entry name" value="NANCHUNG, ISOFORM B"/>
    <property type="match status" value="1"/>
</dbReference>
<dbReference type="InterPro" id="IPR002048">
    <property type="entry name" value="EF_hand_dom"/>
</dbReference>
<feature type="transmembrane region" description="Helical" evidence="6">
    <location>
        <begin position="355"/>
        <end position="376"/>
    </location>
</feature>
<dbReference type="Proteomes" id="UP000887569">
    <property type="component" value="Unplaced"/>
</dbReference>
<dbReference type="Gene3D" id="1.10.238.10">
    <property type="entry name" value="EF-hand"/>
    <property type="match status" value="2"/>
</dbReference>
<keyword evidence="2" id="KW-0677">Repeat</keyword>
<dbReference type="WBParaSite" id="PgR001X_g018_t01">
    <property type="protein sequence ID" value="PgR001X_g018_t01"/>
    <property type="gene ID" value="PgR001X_g018"/>
</dbReference>
<dbReference type="PROSITE" id="PS50222">
    <property type="entry name" value="EF_HAND_2"/>
    <property type="match status" value="2"/>
</dbReference>
<feature type="domain" description="EF-hand" evidence="7">
    <location>
        <begin position="564"/>
        <end position="599"/>
    </location>
</feature>
<dbReference type="InterPro" id="IPR024862">
    <property type="entry name" value="TRPV"/>
</dbReference>
<dbReference type="GO" id="GO:0005509">
    <property type="term" value="F:calcium ion binding"/>
    <property type="evidence" value="ECO:0007669"/>
    <property type="project" value="InterPro"/>
</dbReference>
<comment type="subunit">
    <text evidence="4">Myosin is a hexamer of 2 heavy chains and 4 light chains (two regulatory light chains and two essential light chains).</text>
</comment>
<dbReference type="Pfam" id="PF13499">
    <property type="entry name" value="EF-hand_7"/>
    <property type="match status" value="1"/>
</dbReference>
<keyword evidence="3" id="KW-0106">Calcium</keyword>
<feature type="region of interest" description="Disordered" evidence="5">
    <location>
        <begin position="1"/>
        <end position="28"/>
    </location>
</feature>
<sequence length="641" mass="73210">MPVWKEQSPVIHELPVETSTASDSTDLPQVLNPAGKCAPVMRIVHHKGFTPQKPLSNMEARLEKERNELEAKLAKQREKKTADPPDILEGIISKSNDHLSTEFNNHLNSGICISVNILFRLLHAFHKVNAFECLLLMELIPIGKILTETQCFILQQFMRNGQMKQMFEKIVEEERQVYWTYGGVMSAAYPLEHLDSIEPSTGRLNRNSALAIVVYGNSAEHLNLLPNLLEQLVQKKWITLFGQLATFFLYFATVFWCFLLRPTPFERHMNSTDLYCLAEVHKVNLRAVNTRTHVTFYVIFLGFRRGHPGFNIHEVDTVMWNVPESFIRMFLMSLTEFTVLFDQLEECDLAVVGKIAFIVYLLLVTILLINMLIAMMTNTYTEVSANSLEWLRQWSAIILMMEQSFDPATRLKYQAIYSIPMEDRKRIALLLKLRFPADEYEDKRKVIEKKRRKFNEDKRRATTLPSARSTVVSKAAKKKATKKRSGSEAAQFDQKTIQEFKEAFGIMDQNKDGIIDKNDLKDLYASMGQIASDAQIDAMIKEAPGPINFTVFLTLFGERLTGTDPEATIIGAFQMFDKKETGKISEDDLIKILQNKRGEPLDDEEIKAMYKGKPPIDGGMVDYKAFAHLITTGAQEELAQA</sequence>
<keyword evidence="6" id="KW-0812">Transmembrane</keyword>
<dbReference type="AlphaFoldDB" id="A0A915A4E5"/>
<dbReference type="CDD" id="cd00051">
    <property type="entry name" value="EFh"/>
    <property type="match status" value="2"/>
</dbReference>
<dbReference type="SUPFAM" id="SSF47473">
    <property type="entry name" value="EF-hand"/>
    <property type="match status" value="1"/>
</dbReference>
<keyword evidence="6" id="KW-0472">Membrane</keyword>
<evidence type="ECO:0000256" key="2">
    <source>
        <dbReference type="ARBA" id="ARBA00022737"/>
    </source>
</evidence>
<feature type="domain" description="EF-hand" evidence="7">
    <location>
        <begin position="495"/>
        <end position="530"/>
    </location>
</feature>
<feature type="compositionally biased region" description="Basic residues" evidence="5">
    <location>
        <begin position="475"/>
        <end position="484"/>
    </location>
</feature>
<dbReference type="PROSITE" id="PS00018">
    <property type="entry name" value="EF_HAND_1"/>
    <property type="match status" value="1"/>
</dbReference>
<name>A0A915A4E5_PARUN</name>
<dbReference type="GO" id="GO:0002119">
    <property type="term" value="P:nematode larval development"/>
    <property type="evidence" value="ECO:0007669"/>
    <property type="project" value="UniProtKB-ARBA"/>
</dbReference>
<dbReference type="SMART" id="SM00054">
    <property type="entry name" value="EFh"/>
    <property type="match status" value="2"/>
</dbReference>
<organism evidence="8 9">
    <name type="scientific">Parascaris univalens</name>
    <name type="common">Nematode worm</name>
    <dbReference type="NCBI Taxonomy" id="6257"/>
    <lineage>
        <taxon>Eukaryota</taxon>
        <taxon>Metazoa</taxon>
        <taxon>Ecdysozoa</taxon>
        <taxon>Nematoda</taxon>
        <taxon>Chromadorea</taxon>
        <taxon>Rhabditida</taxon>
        <taxon>Spirurina</taxon>
        <taxon>Ascaridomorpha</taxon>
        <taxon>Ascaridoidea</taxon>
        <taxon>Ascarididae</taxon>
        <taxon>Parascaris</taxon>
    </lineage>
</organism>
<evidence type="ECO:0000256" key="4">
    <source>
        <dbReference type="ARBA" id="ARBA00062955"/>
    </source>
</evidence>
<keyword evidence="8" id="KW-1185">Reference proteome</keyword>
<reference evidence="9" key="1">
    <citation type="submission" date="2022-11" db="UniProtKB">
        <authorList>
            <consortium name="WormBaseParasite"/>
        </authorList>
    </citation>
    <scope>IDENTIFICATION</scope>
</reference>
<dbReference type="GO" id="GO:0005262">
    <property type="term" value="F:calcium channel activity"/>
    <property type="evidence" value="ECO:0007669"/>
    <property type="project" value="TreeGrafter"/>
</dbReference>
<keyword evidence="1" id="KW-0479">Metal-binding</keyword>
<dbReference type="InterPro" id="IPR011992">
    <property type="entry name" value="EF-hand-dom_pair"/>
</dbReference>
<feature type="compositionally biased region" description="Polar residues" evidence="5">
    <location>
        <begin position="17"/>
        <end position="27"/>
    </location>
</feature>
<dbReference type="GO" id="GO:0005886">
    <property type="term" value="C:plasma membrane"/>
    <property type="evidence" value="ECO:0007669"/>
    <property type="project" value="TreeGrafter"/>
</dbReference>
<protein>
    <submittedName>
        <fullName evidence="9">EF-hand domain-containing protein</fullName>
    </submittedName>
</protein>
<evidence type="ECO:0000259" key="7">
    <source>
        <dbReference type="PROSITE" id="PS50222"/>
    </source>
</evidence>
<dbReference type="FunFam" id="1.10.238.10:FF:000007">
    <property type="entry name" value="Putative myosin regulatory light chain sqh"/>
    <property type="match status" value="1"/>
</dbReference>
<evidence type="ECO:0000256" key="3">
    <source>
        <dbReference type="ARBA" id="ARBA00022837"/>
    </source>
</evidence>